<proteinExistence type="predicted"/>
<name>A0A0V1KDN5_TRIPS</name>
<comment type="caution">
    <text evidence="1">The sequence shown here is derived from an EMBL/GenBank/DDBJ whole genome shotgun (WGS) entry which is preliminary data.</text>
</comment>
<protein>
    <submittedName>
        <fullName evidence="1">Uncharacterized protein</fullName>
    </submittedName>
</protein>
<evidence type="ECO:0000313" key="2">
    <source>
        <dbReference type="Proteomes" id="UP000054826"/>
    </source>
</evidence>
<dbReference type="EMBL" id="JYDV01000003">
    <property type="protein sequence ID" value="KRZ45325.1"/>
    <property type="molecule type" value="Genomic_DNA"/>
</dbReference>
<accession>A0A0V1KDN5</accession>
<reference evidence="1 2" key="1">
    <citation type="submission" date="2015-01" db="EMBL/GenBank/DDBJ databases">
        <title>Evolution of Trichinella species and genotypes.</title>
        <authorList>
            <person name="Korhonen P.K."/>
            <person name="Edoardo P."/>
            <person name="Giuseppe L.R."/>
            <person name="Gasser R.B."/>
        </authorList>
    </citation>
    <scope>NUCLEOTIDE SEQUENCE [LARGE SCALE GENOMIC DNA]</scope>
    <source>
        <strain evidence="1">ISS176</strain>
    </source>
</reference>
<sequence>LLFPQYPHCIQELHKLRLHVNSLGYNLATGRVNAPFAVLTSTVLDSPSLPGSTDVILPMGQFSLFVLSSLTGTMSPSFGSCRFVIHFMRLTNVVTYSFLHLFQKWSIICCHFLHFRFNGNSASSVVGIGTMGKSRNDLPIRK</sequence>
<dbReference type="AlphaFoldDB" id="A0A0V1KDN5"/>
<organism evidence="1 2">
    <name type="scientific">Trichinella pseudospiralis</name>
    <name type="common">Parasitic roundworm</name>
    <dbReference type="NCBI Taxonomy" id="6337"/>
    <lineage>
        <taxon>Eukaryota</taxon>
        <taxon>Metazoa</taxon>
        <taxon>Ecdysozoa</taxon>
        <taxon>Nematoda</taxon>
        <taxon>Enoplea</taxon>
        <taxon>Dorylaimia</taxon>
        <taxon>Trichinellida</taxon>
        <taxon>Trichinellidae</taxon>
        <taxon>Trichinella</taxon>
    </lineage>
</organism>
<feature type="non-terminal residue" evidence="1">
    <location>
        <position position="1"/>
    </location>
</feature>
<evidence type="ECO:0000313" key="1">
    <source>
        <dbReference type="EMBL" id="KRZ45325.1"/>
    </source>
</evidence>
<gene>
    <name evidence="1" type="ORF">T4C_7120</name>
</gene>
<dbReference type="Proteomes" id="UP000054826">
    <property type="component" value="Unassembled WGS sequence"/>
</dbReference>